<dbReference type="HAMAP" id="MF_01416">
    <property type="entry name" value="ATP_synth_delta_bact"/>
    <property type="match status" value="1"/>
</dbReference>
<organism evidence="8 9">
    <name type="scientific">Mycoplasmopsis columbina SF7</name>
    <dbReference type="NCBI Taxonomy" id="1037410"/>
    <lineage>
        <taxon>Bacteria</taxon>
        <taxon>Bacillati</taxon>
        <taxon>Mycoplasmatota</taxon>
        <taxon>Mycoplasmoidales</taxon>
        <taxon>Metamycoplasmataceae</taxon>
        <taxon>Mycoplasmopsis</taxon>
    </lineage>
</organism>
<dbReference type="NCBIfam" id="TIGR01145">
    <property type="entry name" value="ATP_synt_delta"/>
    <property type="match status" value="1"/>
</dbReference>
<reference evidence="8 9" key="1">
    <citation type="journal article" date="2013" name="Genome Announc.">
        <title>Genome Sequence of Mycoplasma columbinum Strain SF7.</title>
        <authorList>
            <person name="Guo Z."/>
            <person name="Xu X."/>
            <person name="Zheng Q."/>
            <person name="Li T."/>
            <person name="Kuang S."/>
            <person name="Zhang Z."/>
            <person name="Chen Y."/>
            <person name="Lu X."/>
            <person name="Zhou R."/>
            <person name="Bi D."/>
            <person name="Jin H."/>
        </authorList>
    </citation>
    <scope>NUCLEOTIDE SEQUENCE [LARGE SCALE GENOMIC DNA]</scope>
    <source>
        <strain evidence="8 9">SF7</strain>
    </source>
</reference>
<evidence type="ECO:0000313" key="9">
    <source>
        <dbReference type="Proteomes" id="UP000004978"/>
    </source>
</evidence>
<dbReference type="Pfam" id="PF00213">
    <property type="entry name" value="OSCP"/>
    <property type="match status" value="1"/>
</dbReference>
<sequence length="186" mass="21223">MYKKINLDAYAIAIYELSLEMNVAHETRYILTALYKELKKDELFIENLKNGEISKEEKNAYISDVLAGFEKNQLAINFINIILENGAIQNLKRIISVYLKMVNQHLNVRYAKIFSPFPITKDKLNLIKAKLEKDYNCIVDIDNIIDPNVIGGFKIKMDSLVIEHSLGSDLQQLTNQIKSKDGGLNG</sequence>
<proteinExistence type="inferred from homology"/>
<accession>F9UJQ8</accession>
<keyword evidence="6 7" id="KW-0066">ATP synthesis</keyword>
<dbReference type="AlphaFoldDB" id="F9UJQ8"/>
<comment type="similarity">
    <text evidence="7">Belongs to the ATPase delta chain family.</text>
</comment>
<dbReference type="SUPFAM" id="SSF47928">
    <property type="entry name" value="N-terminal domain of the delta subunit of the F1F0-ATP synthase"/>
    <property type="match status" value="1"/>
</dbReference>
<evidence type="ECO:0000256" key="6">
    <source>
        <dbReference type="ARBA" id="ARBA00023310"/>
    </source>
</evidence>
<comment type="caution">
    <text evidence="8">The sequence shown here is derived from an EMBL/GenBank/DDBJ whole genome shotgun (WGS) entry which is preliminary data.</text>
</comment>
<dbReference type="EMBL" id="AFXA01000008">
    <property type="protein sequence ID" value="EGV00439.1"/>
    <property type="molecule type" value="Genomic_DNA"/>
</dbReference>
<evidence type="ECO:0000256" key="2">
    <source>
        <dbReference type="ARBA" id="ARBA00022448"/>
    </source>
</evidence>
<dbReference type="RefSeq" id="WP_006608525.1">
    <property type="nucleotide sequence ID" value="NZ_AFXA01000008.1"/>
</dbReference>
<comment type="subcellular location">
    <subcellularLocation>
        <location evidence="7">Cell membrane</location>
        <topology evidence="7">Peripheral membrane protein</topology>
    </subcellularLocation>
    <subcellularLocation>
        <location evidence="1">Membrane</location>
    </subcellularLocation>
</comment>
<name>F9UJQ8_9BACT</name>
<keyword evidence="5 7" id="KW-0472">Membrane</keyword>
<keyword evidence="9" id="KW-1185">Reference proteome</keyword>
<evidence type="ECO:0000313" key="8">
    <source>
        <dbReference type="EMBL" id="EGV00439.1"/>
    </source>
</evidence>
<keyword evidence="2 7" id="KW-0813">Transport</keyword>
<protein>
    <recommendedName>
        <fullName evidence="7">ATP synthase subunit delta</fullName>
    </recommendedName>
    <alternativeName>
        <fullName evidence="7">ATP synthase F(1) sector subunit delta</fullName>
    </alternativeName>
    <alternativeName>
        <fullName evidence="7">F-type ATPase subunit delta</fullName>
        <shortName evidence="7">F-ATPase subunit delta</shortName>
    </alternativeName>
</protein>
<comment type="function">
    <text evidence="7">F(1)F(0) ATP synthase produces ATP from ADP in the presence of a proton or sodium gradient. F-type ATPases consist of two structural domains, F(1) containing the extramembraneous catalytic core and F(0) containing the membrane proton channel, linked together by a central stalk and a peripheral stalk. During catalysis, ATP synthesis in the catalytic domain of F(1) is coupled via a rotary mechanism of the central stalk subunits to proton translocation.</text>
</comment>
<dbReference type="STRING" id="1037410.MCSF7_00536"/>
<comment type="function">
    <text evidence="7">This protein is part of the stalk that links CF(0) to CF(1). It either transmits conformational changes from CF(0) to CF(1) or is implicated in proton conduction.</text>
</comment>
<evidence type="ECO:0000256" key="5">
    <source>
        <dbReference type="ARBA" id="ARBA00023136"/>
    </source>
</evidence>
<evidence type="ECO:0000256" key="7">
    <source>
        <dbReference type="HAMAP-Rule" id="MF_01416"/>
    </source>
</evidence>
<evidence type="ECO:0000256" key="3">
    <source>
        <dbReference type="ARBA" id="ARBA00022781"/>
    </source>
</evidence>
<keyword evidence="7" id="KW-1003">Cell membrane</keyword>
<dbReference type="Gene3D" id="1.10.520.20">
    <property type="entry name" value="N-terminal domain of the delta subunit of the F1F0-ATP synthase"/>
    <property type="match status" value="1"/>
</dbReference>
<evidence type="ECO:0000256" key="4">
    <source>
        <dbReference type="ARBA" id="ARBA00023065"/>
    </source>
</evidence>
<dbReference type="InterPro" id="IPR026015">
    <property type="entry name" value="ATP_synth_OSCP/delta_N_sf"/>
</dbReference>
<dbReference type="PANTHER" id="PTHR11910">
    <property type="entry name" value="ATP SYNTHASE DELTA CHAIN"/>
    <property type="match status" value="1"/>
</dbReference>
<dbReference type="GO" id="GO:0045259">
    <property type="term" value="C:proton-transporting ATP synthase complex"/>
    <property type="evidence" value="ECO:0007669"/>
    <property type="project" value="UniProtKB-KW"/>
</dbReference>
<dbReference type="eggNOG" id="COG0712">
    <property type="taxonomic scope" value="Bacteria"/>
</dbReference>
<dbReference type="GO" id="GO:0005886">
    <property type="term" value="C:plasma membrane"/>
    <property type="evidence" value="ECO:0007669"/>
    <property type="project" value="UniProtKB-SubCell"/>
</dbReference>
<dbReference type="PRINTS" id="PR00125">
    <property type="entry name" value="ATPASEDELTA"/>
</dbReference>
<keyword evidence="7" id="KW-0139">CF(1)</keyword>
<gene>
    <name evidence="7" type="primary">atpH</name>
    <name evidence="8" type="ORF">MCSF7_00536</name>
</gene>
<evidence type="ECO:0000256" key="1">
    <source>
        <dbReference type="ARBA" id="ARBA00004370"/>
    </source>
</evidence>
<keyword evidence="3 7" id="KW-0375">Hydrogen ion transport</keyword>
<dbReference type="Proteomes" id="UP000004978">
    <property type="component" value="Unassembled WGS sequence"/>
</dbReference>
<dbReference type="InterPro" id="IPR000711">
    <property type="entry name" value="ATPase_OSCP/dsu"/>
</dbReference>
<keyword evidence="4 7" id="KW-0406">Ion transport</keyword>
<dbReference type="GO" id="GO:0046933">
    <property type="term" value="F:proton-transporting ATP synthase activity, rotational mechanism"/>
    <property type="evidence" value="ECO:0007669"/>
    <property type="project" value="UniProtKB-UniRule"/>
</dbReference>